<evidence type="ECO:0000313" key="12">
    <source>
        <dbReference type="Proteomes" id="UP000237347"/>
    </source>
</evidence>
<keyword evidence="8" id="KW-0503">Monooxygenase</keyword>
<keyword evidence="12" id="KW-1185">Reference proteome</keyword>
<keyword evidence="6" id="KW-0560">Oxidoreductase</keyword>
<evidence type="ECO:0000313" key="11">
    <source>
        <dbReference type="EMBL" id="KAK7846994.1"/>
    </source>
</evidence>
<sequence length="283" mass="32644">MATMTDYQYYFLCFLLYFLSTLLLKSLFKTKNPLNLPPSPPALPIIGHLHLLGPHLFKSLHNLSSKYGPLLYLRFGATRCLAVSTASIATEIFQTNDVTFSDRPPLAFSDKLPFGRYGFFIAPYGNYWKFIKKLCNSELLSARQVEQSRAVRHEELTWFLRKVLESAERKQVLDIGAELMKLTNNSSCRVIMSTRCSDDNDEAERIRQLVKESFEVGAKKAIDVGLRYDEILERVLKQHEESPQIENEDLVDILLKVYQDDKAEFKINRTHLKAFLLGKKRDI</sequence>
<evidence type="ECO:0000256" key="1">
    <source>
        <dbReference type="ARBA" id="ARBA00001971"/>
    </source>
</evidence>
<evidence type="ECO:0000256" key="2">
    <source>
        <dbReference type="ARBA" id="ARBA00004370"/>
    </source>
</evidence>
<gene>
    <name evidence="11" type="ORF">CFP56_007311</name>
</gene>
<name>A0AAW0L881_QUESU</name>
<dbReference type="InterPro" id="IPR001128">
    <property type="entry name" value="Cyt_P450"/>
</dbReference>
<reference evidence="11 12" key="1">
    <citation type="journal article" date="2018" name="Sci. Data">
        <title>The draft genome sequence of cork oak.</title>
        <authorList>
            <person name="Ramos A.M."/>
            <person name="Usie A."/>
            <person name="Barbosa P."/>
            <person name="Barros P.M."/>
            <person name="Capote T."/>
            <person name="Chaves I."/>
            <person name="Simoes F."/>
            <person name="Abreu I."/>
            <person name="Carrasquinho I."/>
            <person name="Faro C."/>
            <person name="Guimaraes J.B."/>
            <person name="Mendonca D."/>
            <person name="Nobrega F."/>
            <person name="Rodrigues L."/>
            <person name="Saibo N.J.M."/>
            <person name="Varela M.C."/>
            <person name="Egas C."/>
            <person name="Matos J."/>
            <person name="Miguel C.M."/>
            <person name="Oliveira M.M."/>
            <person name="Ricardo C.P."/>
            <person name="Goncalves S."/>
        </authorList>
    </citation>
    <scope>NUCLEOTIDE SEQUENCE [LARGE SCALE GENOMIC DNA]</scope>
    <source>
        <strain evidence="12">cv. HL8</strain>
    </source>
</reference>
<organism evidence="11 12">
    <name type="scientific">Quercus suber</name>
    <name type="common">Cork oak</name>
    <dbReference type="NCBI Taxonomy" id="58331"/>
    <lineage>
        <taxon>Eukaryota</taxon>
        <taxon>Viridiplantae</taxon>
        <taxon>Streptophyta</taxon>
        <taxon>Embryophyta</taxon>
        <taxon>Tracheophyta</taxon>
        <taxon>Spermatophyta</taxon>
        <taxon>Magnoliopsida</taxon>
        <taxon>eudicotyledons</taxon>
        <taxon>Gunneridae</taxon>
        <taxon>Pentapetalae</taxon>
        <taxon>rosids</taxon>
        <taxon>fabids</taxon>
        <taxon>Fagales</taxon>
        <taxon>Fagaceae</taxon>
        <taxon>Quercus</taxon>
    </lineage>
</organism>
<comment type="caution">
    <text evidence="11">The sequence shown here is derived from an EMBL/GenBank/DDBJ whole genome shotgun (WGS) entry which is preliminary data.</text>
</comment>
<evidence type="ECO:0000256" key="9">
    <source>
        <dbReference type="ARBA" id="ARBA00023136"/>
    </source>
</evidence>
<dbReference type="Gene3D" id="1.10.630.10">
    <property type="entry name" value="Cytochrome P450"/>
    <property type="match status" value="1"/>
</dbReference>
<protein>
    <submittedName>
        <fullName evidence="11">Cytochrome p450 705a20</fullName>
    </submittedName>
</protein>
<evidence type="ECO:0000256" key="5">
    <source>
        <dbReference type="ARBA" id="ARBA00022723"/>
    </source>
</evidence>
<comment type="subcellular location">
    <subcellularLocation>
        <location evidence="2">Membrane</location>
    </subcellularLocation>
</comment>
<comment type="similarity">
    <text evidence="3">Belongs to the cytochrome P450 family.</text>
</comment>
<dbReference type="GO" id="GO:0005506">
    <property type="term" value="F:iron ion binding"/>
    <property type="evidence" value="ECO:0007669"/>
    <property type="project" value="InterPro"/>
</dbReference>
<comment type="cofactor">
    <cofactor evidence="1">
        <name>heme</name>
        <dbReference type="ChEBI" id="CHEBI:30413"/>
    </cofactor>
</comment>
<keyword evidence="5" id="KW-0479">Metal-binding</keyword>
<dbReference type="GO" id="GO:0020037">
    <property type="term" value="F:heme binding"/>
    <property type="evidence" value="ECO:0007669"/>
    <property type="project" value="InterPro"/>
</dbReference>
<feature type="transmembrane region" description="Helical" evidence="10">
    <location>
        <begin position="7"/>
        <end position="28"/>
    </location>
</feature>
<evidence type="ECO:0000256" key="6">
    <source>
        <dbReference type="ARBA" id="ARBA00023002"/>
    </source>
</evidence>
<keyword evidence="4" id="KW-0349">Heme</keyword>
<proteinExistence type="inferred from homology"/>
<keyword evidence="7" id="KW-0408">Iron</keyword>
<keyword evidence="10" id="KW-1133">Transmembrane helix</keyword>
<dbReference type="InterPro" id="IPR036396">
    <property type="entry name" value="Cyt_P450_sf"/>
</dbReference>
<dbReference type="AlphaFoldDB" id="A0AAW0L881"/>
<keyword evidence="10" id="KW-0812">Transmembrane</keyword>
<keyword evidence="9 10" id="KW-0472">Membrane</keyword>
<accession>A0AAW0L881</accession>
<dbReference type="PANTHER" id="PTHR47943">
    <property type="entry name" value="CYTOCHROME P450 93A3-LIKE"/>
    <property type="match status" value="1"/>
</dbReference>
<evidence type="ECO:0000256" key="8">
    <source>
        <dbReference type="ARBA" id="ARBA00023033"/>
    </source>
</evidence>
<dbReference type="PANTHER" id="PTHR47943:SF8">
    <property type="entry name" value="CYTOCHROME P450"/>
    <property type="match status" value="1"/>
</dbReference>
<evidence type="ECO:0000256" key="3">
    <source>
        <dbReference type="ARBA" id="ARBA00010617"/>
    </source>
</evidence>
<evidence type="ECO:0000256" key="10">
    <source>
        <dbReference type="SAM" id="Phobius"/>
    </source>
</evidence>
<dbReference type="GO" id="GO:0004497">
    <property type="term" value="F:monooxygenase activity"/>
    <property type="evidence" value="ECO:0007669"/>
    <property type="project" value="UniProtKB-KW"/>
</dbReference>
<evidence type="ECO:0000256" key="7">
    <source>
        <dbReference type="ARBA" id="ARBA00023004"/>
    </source>
</evidence>
<dbReference type="EMBL" id="PKMF04000148">
    <property type="protein sequence ID" value="KAK7846994.1"/>
    <property type="molecule type" value="Genomic_DNA"/>
</dbReference>
<dbReference type="Proteomes" id="UP000237347">
    <property type="component" value="Unassembled WGS sequence"/>
</dbReference>
<evidence type="ECO:0000256" key="4">
    <source>
        <dbReference type="ARBA" id="ARBA00022617"/>
    </source>
</evidence>
<dbReference type="GO" id="GO:0016705">
    <property type="term" value="F:oxidoreductase activity, acting on paired donors, with incorporation or reduction of molecular oxygen"/>
    <property type="evidence" value="ECO:0007669"/>
    <property type="project" value="InterPro"/>
</dbReference>
<dbReference type="GO" id="GO:0016020">
    <property type="term" value="C:membrane"/>
    <property type="evidence" value="ECO:0007669"/>
    <property type="project" value="UniProtKB-SubCell"/>
</dbReference>
<dbReference type="Pfam" id="PF00067">
    <property type="entry name" value="p450"/>
    <property type="match status" value="1"/>
</dbReference>
<dbReference type="SUPFAM" id="SSF48264">
    <property type="entry name" value="Cytochrome P450"/>
    <property type="match status" value="1"/>
</dbReference>